<organism evidence="20">
    <name type="scientific">Trichuris suis</name>
    <name type="common">pig whipworm</name>
    <dbReference type="NCBI Taxonomy" id="68888"/>
    <lineage>
        <taxon>Eukaryota</taxon>
        <taxon>Metazoa</taxon>
        <taxon>Ecdysozoa</taxon>
        <taxon>Nematoda</taxon>
        <taxon>Enoplea</taxon>
        <taxon>Dorylaimia</taxon>
        <taxon>Trichinellida</taxon>
        <taxon>Trichuridae</taxon>
        <taxon>Trichuris</taxon>
    </lineage>
</organism>
<dbReference type="PROSITE" id="PS00107">
    <property type="entry name" value="PROTEIN_KINASE_ATP"/>
    <property type="match status" value="1"/>
</dbReference>
<dbReference type="InterPro" id="IPR020635">
    <property type="entry name" value="Tyr_kinase_cat_dom"/>
</dbReference>
<sequence length="1227" mass="138685">LGGRKFTFQSRPYFPNGFYCFVRAKSLTKSPIGRIFFRCTAFTVRKLSENLCSLECSIWRMAHVQDLSWPLGKPFSVSSDNPFRGDDVVTVSDNVTSKPLVYFLSEGSGVDRPDGGSGSGQSATTLMSRIKVVGPDPAGFGFTWFHGSISRDETNRRLTDQPDGTFLIRESTNYPGDYTLCISFRGNVEHYRIFNENLMLTCDHEGFFQSLQLLVAHYVKDADGLCHKLVRPLPLSDFQKYHSAAAPLDDSVHSTIGDSPWVIDKDDLQLHEVIGHGEFGDVVAGEYRGQKVAIKVMKRGNHVIESLLQEASMMMSLQHHNLVRLLGVVFNEITDVYLVTEFMANGSLLDYLRSRGRQMVTQSQQLGFARSKPKTGQLGALNEISKLFRDVCNGMVYLELKNLVHRDLAARNILLSEEMTAKVADFGLARSADLIDAEDVNSKFPIKWTAPEALRYNKFTCKSDVWSFGILLWEVYSFGRVPYPRIPVQDVVRHIEKGYRMEPPEGCPSDIADLMVQTSYIEVALMCLDLFSKKYLCIQFKDGVNDSKSVEPQLIQCEHQVVSPCEQVILYSPFSDSRQGLVGTVYCTIFRLLFRPATDVACKSPFFGIIRFTGDPKFETPLLNIHHLEYSTKTDSKKFKPLHSFLSFTDEIYSLKILCKDFRVFTLDLHLSSECKTLVNCLLQYSFPTSPETLPCFILQPTLSYDKLKPGLKKPSFDRREDWRCELMRTGSNQHHWRITACSKENQLVNKYPPFFVVPLSWPDGIFGTAAANWSSQRGPFWCWSHPNGCALLRAAPFDVDSEVTRKQWHVFEVSVAEFHPLAKKPVTVEVPVKAKDVAAAFEALRSLCSVETPGVFWMLDSKWNAEVDSTGWLTLVQRCLQACLTCVDYLESAKMSVVIRGAKPSAADASCIISSLLQLCMDPFGRTIDGLDTLIRKDWFAFGHPFALTLHRLTQGSHREEEMVPYFLLFLDCVHQLLCQFPGEFEFTEYYLIGLWDLALSGLTVDFSVNCLQERLKCSPKPLQSTDDWSQWFADEFADMFRDPLFLFSKGLLPLAKVHCDLEVPAKPTTASLRPSWSAPSLCFWTTAYLRWAAPAQVAYGGSVQMMFRLTSIGADISNMLNALSTASIDEADRENDQSSRNDATCASSSAHHDQQRLLQRFRVGKWRSFSSGQLPMTSAFPFTNETLPMPDYVYILPIRPNQKRPDNNEHRRSAANVASPTMHTF</sequence>
<dbReference type="GO" id="GO:0012505">
    <property type="term" value="C:endomembrane system"/>
    <property type="evidence" value="ECO:0007669"/>
    <property type="project" value="UniProtKB-SubCell"/>
</dbReference>
<comment type="similarity">
    <text evidence="14">Belongs to the protein kinase superfamily. Tyr protein kinase family.</text>
</comment>
<dbReference type="PRINTS" id="PR00109">
    <property type="entry name" value="TYRKINASE"/>
</dbReference>
<evidence type="ECO:0000256" key="11">
    <source>
        <dbReference type="ARBA" id="ARBA00051245"/>
    </source>
</evidence>
<evidence type="ECO:0000256" key="4">
    <source>
        <dbReference type="ARBA" id="ARBA00022741"/>
    </source>
</evidence>
<keyword evidence="3 14" id="KW-0808">Transferase</keyword>
<name>A0A085NNJ2_9BILA</name>
<dbReference type="Pfam" id="PF00017">
    <property type="entry name" value="SH2"/>
    <property type="match status" value="1"/>
</dbReference>
<dbReference type="SUPFAM" id="SSF55550">
    <property type="entry name" value="SH2 domain"/>
    <property type="match status" value="1"/>
</dbReference>
<evidence type="ECO:0000256" key="5">
    <source>
        <dbReference type="ARBA" id="ARBA00022777"/>
    </source>
</evidence>
<feature type="compositionally biased region" description="Polar residues" evidence="15">
    <location>
        <begin position="1218"/>
        <end position="1227"/>
    </location>
</feature>
<dbReference type="InterPro" id="IPR000980">
    <property type="entry name" value="SH2"/>
</dbReference>
<dbReference type="SUPFAM" id="SSF52799">
    <property type="entry name" value="(Phosphotyrosine protein) phosphatases II"/>
    <property type="match status" value="1"/>
</dbReference>
<dbReference type="PANTHER" id="PTHR24418">
    <property type="entry name" value="TYROSINE-PROTEIN KINASE"/>
    <property type="match status" value="1"/>
</dbReference>
<evidence type="ECO:0000256" key="3">
    <source>
        <dbReference type="ARBA" id="ARBA00022679"/>
    </source>
</evidence>
<dbReference type="EMBL" id="KL367484">
    <property type="protein sequence ID" value="KFD71038.1"/>
    <property type="molecule type" value="Genomic_DNA"/>
</dbReference>
<evidence type="ECO:0000256" key="6">
    <source>
        <dbReference type="ARBA" id="ARBA00022840"/>
    </source>
</evidence>
<dbReference type="Gene3D" id="3.30.505.10">
    <property type="entry name" value="SH2 domain"/>
    <property type="match status" value="1"/>
</dbReference>
<evidence type="ECO:0000256" key="1">
    <source>
        <dbReference type="ARBA" id="ARBA00004308"/>
    </source>
</evidence>
<dbReference type="GO" id="GO:0004715">
    <property type="term" value="F:non-membrane spanning protein tyrosine kinase activity"/>
    <property type="evidence" value="ECO:0007669"/>
    <property type="project" value="UniProtKB-EC"/>
</dbReference>
<dbReference type="GO" id="GO:0005524">
    <property type="term" value="F:ATP binding"/>
    <property type="evidence" value="ECO:0007669"/>
    <property type="project" value="UniProtKB-UniRule"/>
</dbReference>
<feature type="compositionally biased region" description="Polar residues" evidence="15">
    <location>
        <begin position="1142"/>
        <end position="1151"/>
    </location>
</feature>
<gene>
    <name evidence="19" type="ORF">M513_02613</name>
    <name evidence="20" type="ORF">M514_02613</name>
</gene>
<dbReference type="InterPro" id="IPR011009">
    <property type="entry name" value="Kinase-like_dom_sf"/>
</dbReference>
<keyword evidence="7 12" id="KW-0727">SH2 domain</keyword>
<dbReference type="GO" id="GO:0048680">
    <property type="term" value="P:positive regulation of axon regeneration"/>
    <property type="evidence" value="ECO:0007669"/>
    <property type="project" value="UniProtKB-ARBA"/>
</dbReference>
<accession>A0A085NNJ2</accession>
<dbReference type="Gene3D" id="1.10.510.10">
    <property type="entry name" value="Transferase(Phosphotransferase) domain 1"/>
    <property type="match status" value="1"/>
</dbReference>
<evidence type="ECO:0000256" key="8">
    <source>
        <dbReference type="ARBA" id="ARBA00023136"/>
    </source>
</evidence>
<keyword evidence="5 14" id="KW-0418">Kinase</keyword>
<evidence type="ECO:0000256" key="15">
    <source>
        <dbReference type="SAM" id="MobiDB-lite"/>
    </source>
</evidence>
<dbReference type="SMART" id="SM00219">
    <property type="entry name" value="TyrKc"/>
    <property type="match status" value="1"/>
</dbReference>
<evidence type="ECO:0000259" key="18">
    <source>
        <dbReference type="PROSITE" id="PS51339"/>
    </source>
</evidence>
<dbReference type="InterPro" id="IPR017441">
    <property type="entry name" value="Protein_kinase_ATP_BS"/>
</dbReference>
<keyword evidence="6 13" id="KW-0067">ATP-binding</keyword>
<keyword evidence="8" id="KW-0472">Membrane</keyword>
<feature type="compositionally biased region" description="Basic and acidic residues" evidence="15">
    <location>
        <begin position="1205"/>
        <end position="1214"/>
    </location>
</feature>
<dbReference type="EC" id="2.7.10.2" evidence="14"/>
<feature type="domain" description="Myotubularin phosphatase" evidence="18">
    <location>
        <begin position="717"/>
        <end position="1090"/>
    </location>
</feature>
<dbReference type="FunFam" id="1.10.510.10:FF:001512">
    <property type="entry name" value="Receptor tyrosine-protein kinase erbB-2"/>
    <property type="match status" value="1"/>
</dbReference>
<feature type="domain" description="Protein kinase" evidence="17">
    <location>
        <begin position="268"/>
        <end position="607"/>
    </location>
</feature>
<comment type="catalytic activity">
    <reaction evidence="10">
        <text>L-tyrosyl-[protein] + ATP = O-phospho-L-tyrosyl-[protein] + ADP + H(+)</text>
        <dbReference type="Rhea" id="RHEA:10596"/>
        <dbReference type="Rhea" id="RHEA-COMP:10136"/>
        <dbReference type="Rhea" id="RHEA-COMP:20101"/>
        <dbReference type="ChEBI" id="CHEBI:15378"/>
        <dbReference type="ChEBI" id="CHEBI:30616"/>
        <dbReference type="ChEBI" id="CHEBI:46858"/>
        <dbReference type="ChEBI" id="CHEBI:61978"/>
        <dbReference type="ChEBI" id="CHEBI:456216"/>
        <dbReference type="EC" id="2.7.10.1"/>
    </reaction>
</comment>
<dbReference type="PROSITE" id="PS51339">
    <property type="entry name" value="PPASE_MYOTUBULARIN"/>
    <property type="match status" value="1"/>
</dbReference>
<dbReference type="InterPro" id="IPR000719">
    <property type="entry name" value="Prot_kinase_dom"/>
</dbReference>
<dbReference type="PROSITE" id="PS50001">
    <property type="entry name" value="SH2"/>
    <property type="match status" value="1"/>
</dbReference>
<feature type="binding site" evidence="13">
    <location>
        <position position="295"/>
    </location>
    <ligand>
        <name>ATP</name>
        <dbReference type="ChEBI" id="CHEBI:30616"/>
    </ligand>
</feature>
<evidence type="ECO:0000256" key="14">
    <source>
        <dbReference type="RuleBase" id="RU362096"/>
    </source>
</evidence>
<evidence type="ECO:0000256" key="9">
    <source>
        <dbReference type="ARBA" id="ARBA00023137"/>
    </source>
</evidence>
<feature type="non-terminal residue" evidence="20">
    <location>
        <position position="1"/>
    </location>
</feature>
<keyword evidence="9 14" id="KW-0829">Tyrosine-protein kinase</keyword>
<dbReference type="InterPro" id="IPR050198">
    <property type="entry name" value="Non-receptor_tyrosine_kinases"/>
</dbReference>
<dbReference type="Pfam" id="PF07714">
    <property type="entry name" value="PK_Tyr_Ser-Thr"/>
    <property type="match status" value="1"/>
</dbReference>
<reference evidence="20 21" key="1">
    <citation type="journal article" date="2014" name="Nat. Genet.">
        <title>Genome and transcriptome of the porcine whipworm Trichuris suis.</title>
        <authorList>
            <person name="Jex A.R."/>
            <person name="Nejsum P."/>
            <person name="Schwarz E.M."/>
            <person name="Hu L."/>
            <person name="Young N.D."/>
            <person name="Hall R.S."/>
            <person name="Korhonen P.K."/>
            <person name="Liao S."/>
            <person name="Thamsborg S."/>
            <person name="Xia J."/>
            <person name="Xu P."/>
            <person name="Wang S."/>
            <person name="Scheerlinck J.P."/>
            <person name="Hofmann A."/>
            <person name="Sternberg P.W."/>
            <person name="Wang J."/>
            <person name="Gasser R.B."/>
        </authorList>
    </citation>
    <scope>NUCLEOTIDE SEQUENCE [LARGE SCALE GENOMIC DNA]</scope>
    <source>
        <strain evidence="20">DCEP-RM93F</strain>
        <strain evidence="19">DCEP-RM93M</strain>
    </source>
</reference>
<dbReference type="Proteomes" id="UP000030758">
    <property type="component" value="Unassembled WGS sequence"/>
</dbReference>
<dbReference type="PRINTS" id="PR00401">
    <property type="entry name" value="SH2DOMAIN"/>
</dbReference>
<keyword evidence="21" id="KW-1185">Reference proteome</keyword>
<dbReference type="Gene3D" id="2.30.29.30">
    <property type="entry name" value="Pleckstrin-homology domain (PH domain)/Phosphotyrosine-binding domain (PTB)"/>
    <property type="match status" value="1"/>
</dbReference>
<feature type="domain" description="SH2" evidence="16">
    <location>
        <begin position="144"/>
        <end position="233"/>
    </location>
</feature>
<dbReference type="InterPro" id="IPR036860">
    <property type="entry name" value="SH2_dom_sf"/>
</dbReference>
<dbReference type="Gene3D" id="3.30.200.20">
    <property type="entry name" value="Phosphorylase Kinase, domain 1"/>
    <property type="match status" value="1"/>
</dbReference>
<comment type="similarity">
    <text evidence="2">Belongs to the protein-tyrosine phosphatase family. Non-receptor class myotubularin subfamily.</text>
</comment>
<dbReference type="SUPFAM" id="SSF56112">
    <property type="entry name" value="Protein kinase-like (PK-like)"/>
    <property type="match status" value="1"/>
</dbReference>
<evidence type="ECO:0000256" key="13">
    <source>
        <dbReference type="PROSITE-ProRule" id="PRU10141"/>
    </source>
</evidence>
<dbReference type="GO" id="GO:0004714">
    <property type="term" value="F:transmembrane receptor protein tyrosine kinase activity"/>
    <property type="evidence" value="ECO:0007669"/>
    <property type="project" value="UniProtKB-EC"/>
</dbReference>
<dbReference type="InterPro" id="IPR011993">
    <property type="entry name" value="PH-like_dom_sf"/>
</dbReference>
<dbReference type="GO" id="GO:0061564">
    <property type="term" value="P:axon development"/>
    <property type="evidence" value="ECO:0007669"/>
    <property type="project" value="UniProtKB-ARBA"/>
</dbReference>
<dbReference type="InterPro" id="IPR008266">
    <property type="entry name" value="Tyr_kinase_AS"/>
</dbReference>
<feature type="region of interest" description="Disordered" evidence="15">
    <location>
        <begin position="1202"/>
        <end position="1227"/>
    </location>
</feature>
<evidence type="ECO:0000259" key="17">
    <source>
        <dbReference type="PROSITE" id="PS50011"/>
    </source>
</evidence>
<evidence type="ECO:0000256" key="12">
    <source>
        <dbReference type="PROSITE-ProRule" id="PRU00191"/>
    </source>
</evidence>
<dbReference type="Pfam" id="PF06602">
    <property type="entry name" value="Myotub-related"/>
    <property type="match status" value="2"/>
</dbReference>
<dbReference type="SUPFAM" id="SSF50729">
    <property type="entry name" value="PH domain-like"/>
    <property type="match status" value="1"/>
</dbReference>
<dbReference type="AlphaFoldDB" id="A0A085NNJ2"/>
<evidence type="ECO:0000256" key="10">
    <source>
        <dbReference type="ARBA" id="ARBA00051243"/>
    </source>
</evidence>
<evidence type="ECO:0000259" key="16">
    <source>
        <dbReference type="PROSITE" id="PS50001"/>
    </source>
</evidence>
<dbReference type="EMBL" id="KL363193">
    <property type="protein sequence ID" value="KFD56509.1"/>
    <property type="molecule type" value="Genomic_DNA"/>
</dbReference>
<dbReference type="InterPro" id="IPR001245">
    <property type="entry name" value="Ser-Thr/Tyr_kinase_cat_dom"/>
</dbReference>
<evidence type="ECO:0000313" key="21">
    <source>
        <dbReference type="Proteomes" id="UP000030764"/>
    </source>
</evidence>
<dbReference type="PROSITE" id="PS50011">
    <property type="entry name" value="PROTEIN_KINASE_DOM"/>
    <property type="match status" value="1"/>
</dbReference>
<comment type="subcellular location">
    <subcellularLocation>
        <location evidence="1">Endomembrane system</location>
    </subcellularLocation>
</comment>
<evidence type="ECO:0000256" key="7">
    <source>
        <dbReference type="ARBA" id="ARBA00022999"/>
    </source>
</evidence>
<protein>
    <recommendedName>
        <fullName evidence="14">Tyrosine-protein kinase</fullName>
        <ecNumber evidence="14">2.7.10.2</ecNumber>
    </recommendedName>
</protein>
<dbReference type="SMART" id="SM00252">
    <property type="entry name" value="SH2"/>
    <property type="match status" value="1"/>
</dbReference>
<dbReference type="InterPro" id="IPR010569">
    <property type="entry name" value="Myotubularin-like_Pase_dom"/>
</dbReference>
<dbReference type="Proteomes" id="UP000030764">
    <property type="component" value="Unassembled WGS sequence"/>
</dbReference>
<evidence type="ECO:0000313" key="20">
    <source>
        <dbReference type="EMBL" id="KFD71038.1"/>
    </source>
</evidence>
<evidence type="ECO:0000313" key="19">
    <source>
        <dbReference type="EMBL" id="KFD56509.1"/>
    </source>
</evidence>
<feature type="region of interest" description="Disordered" evidence="15">
    <location>
        <begin position="1132"/>
        <end position="1153"/>
    </location>
</feature>
<comment type="catalytic activity">
    <reaction evidence="11 14">
        <text>L-tyrosyl-[protein] + ATP = O-phospho-L-tyrosyl-[protein] + ADP + H(+)</text>
        <dbReference type="Rhea" id="RHEA:10596"/>
        <dbReference type="Rhea" id="RHEA-COMP:10136"/>
        <dbReference type="Rhea" id="RHEA-COMP:20101"/>
        <dbReference type="ChEBI" id="CHEBI:15378"/>
        <dbReference type="ChEBI" id="CHEBI:30616"/>
        <dbReference type="ChEBI" id="CHEBI:46858"/>
        <dbReference type="ChEBI" id="CHEBI:61978"/>
        <dbReference type="ChEBI" id="CHEBI:456216"/>
        <dbReference type="EC" id="2.7.10.2"/>
    </reaction>
</comment>
<proteinExistence type="inferred from homology"/>
<dbReference type="InterPro" id="IPR029021">
    <property type="entry name" value="Prot-tyrosine_phosphatase-like"/>
</dbReference>
<evidence type="ECO:0000256" key="2">
    <source>
        <dbReference type="ARBA" id="ARBA00007471"/>
    </source>
</evidence>
<dbReference type="PROSITE" id="PS00109">
    <property type="entry name" value="PROTEIN_KINASE_TYR"/>
    <property type="match status" value="1"/>
</dbReference>
<keyword evidence="4 13" id="KW-0547">Nucleotide-binding</keyword>